<gene>
    <name evidence="6" type="ORF">Ptr86124_001253</name>
</gene>
<dbReference type="AlphaFoldDB" id="A0A922T3K0"/>
<dbReference type="PANTHER" id="PTHR31465">
    <property type="entry name" value="PROTEIN RTA1-RELATED"/>
    <property type="match status" value="1"/>
</dbReference>
<evidence type="ECO:0000256" key="3">
    <source>
        <dbReference type="ARBA" id="ARBA00022989"/>
    </source>
</evidence>
<evidence type="ECO:0000256" key="4">
    <source>
        <dbReference type="ARBA" id="ARBA00023136"/>
    </source>
</evidence>
<dbReference type="PANTHER" id="PTHR31465:SF9">
    <property type="entry name" value="SPHINGOID LONG-CHAIN BASE TRANSPORTER RSB1"/>
    <property type="match status" value="1"/>
</dbReference>
<dbReference type="Proteomes" id="UP000249757">
    <property type="component" value="Unassembled WGS sequence"/>
</dbReference>
<keyword evidence="4 5" id="KW-0472">Membrane</keyword>
<protein>
    <submittedName>
        <fullName evidence="6">RTA1 multi-domain protein</fullName>
    </submittedName>
</protein>
<dbReference type="Pfam" id="PF11951">
    <property type="entry name" value="Fungal_trans_2"/>
    <property type="match status" value="1"/>
</dbReference>
<keyword evidence="2 5" id="KW-0812">Transmembrane</keyword>
<feature type="transmembrane region" description="Helical" evidence="5">
    <location>
        <begin position="37"/>
        <end position="57"/>
    </location>
</feature>
<evidence type="ECO:0000256" key="2">
    <source>
        <dbReference type="ARBA" id="ARBA00022692"/>
    </source>
</evidence>
<accession>A0A922T3K0</accession>
<comment type="caution">
    <text evidence="6">The sequence shown here is derived from an EMBL/GenBank/DDBJ whole genome shotgun (WGS) entry which is preliminary data.</text>
</comment>
<sequence>MGIIRVEILGEVIGYIGRVMLNLNPSSMNSSLQPHTFTIVLLTAGIYLSLGRVIVAIGAEISRLTHKMYTYIFVGCDILALILQAIGGDVATTPKDHRGSRSGVNIMIAGMISRVITMALFLALWADFALRTRHAKMSGSFSDSIPSYFRSAAIFDGTSCVYSPDSNNCAFHLSIIFSRRVPIYIHLSFIKGPPITDTMERDRRLTKALEAAGDALQHLSMSPDFGCLDYTHIDRLLARVVDLPTEGSQRNSRRNLLVIRQWMVTEGPAVILLEVLGQTYWRLSELNSTQFEKFKTSLQQQQPYTSLVQNHNAIMLVIQRIRHIQRSKADACDDFLCELTNGIGTKVDSPMVGLDTFGASPCSPARSICSQDSSPSQETCFTGLIKYLPSSPTTAGGLEQILIDFYVKGICPGRTVSTQSNAYTSLLQVADTCPSTRHALLSLSASYIGEHFPGEKDTYHQAELYYSTQALKALAAQISEGQNYEGALATSMILMHHGMINQEDSPLCWSCHANIFNTIPPEAVDHHSSPALFMRAQLILARTAQSSRQLQNTRQHLFETTNWLETTTLTEASKISGTLGVSPQLVSLISSITLPPTNPPVPDKLAYAQLQEIQLHNLKQWTVEPDSTGKDVLLATAECFRLAALIYLRCRIYGYTRTHPSVTSLSAALHSLVLSLPVKGPFYTAIYPVWPLFIAAVTTDADRREVLYQRVVPIREGDKNTLPAVLKWVSELRVWLARLDGVGCRQEGWWDEMVSLRVGKMGRGGGLLCLG</sequence>
<proteinExistence type="predicted"/>
<comment type="subcellular location">
    <subcellularLocation>
        <location evidence="1">Membrane</location>
        <topology evidence="1">Multi-pass membrane protein</topology>
    </subcellularLocation>
</comment>
<name>A0A922T3K0_9PLEO</name>
<feature type="transmembrane region" description="Helical" evidence="5">
    <location>
        <begin position="69"/>
        <end position="86"/>
    </location>
</feature>
<keyword evidence="3 5" id="KW-1133">Transmembrane helix</keyword>
<dbReference type="Pfam" id="PF04479">
    <property type="entry name" value="RTA1"/>
    <property type="match status" value="1"/>
</dbReference>
<dbReference type="GO" id="GO:0000324">
    <property type="term" value="C:fungal-type vacuole"/>
    <property type="evidence" value="ECO:0007669"/>
    <property type="project" value="TreeGrafter"/>
</dbReference>
<feature type="transmembrane region" description="Helical" evidence="5">
    <location>
        <begin position="106"/>
        <end position="130"/>
    </location>
</feature>
<evidence type="ECO:0000313" key="6">
    <source>
        <dbReference type="EMBL" id="KAI1520885.1"/>
    </source>
</evidence>
<dbReference type="GO" id="GO:0005886">
    <property type="term" value="C:plasma membrane"/>
    <property type="evidence" value="ECO:0007669"/>
    <property type="project" value="TreeGrafter"/>
</dbReference>
<dbReference type="EMBL" id="NRDI02000001">
    <property type="protein sequence ID" value="KAI1520885.1"/>
    <property type="molecule type" value="Genomic_DNA"/>
</dbReference>
<dbReference type="InterPro" id="IPR007568">
    <property type="entry name" value="RTA1"/>
</dbReference>
<evidence type="ECO:0000256" key="5">
    <source>
        <dbReference type="SAM" id="Phobius"/>
    </source>
</evidence>
<evidence type="ECO:0000256" key="1">
    <source>
        <dbReference type="ARBA" id="ARBA00004141"/>
    </source>
</evidence>
<keyword evidence="7" id="KW-1185">Reference proteome</keyword>
<evidence type="ECO:0000313" key="7">
    <source>
        <dbReference type="Proteomes" id="UP000249757"/>
    </source>
</evidence>
<organism evidence="6 7">
    <name type="scientific">Pyrenophora tritici-repentis</name>
    <dbReference type="NCBI Taxonomy" id="45151"/>
    <lineage>
        <taxon>Eukaryota</taxon>
        <taxon>Fungi</taxon>
        <taxon>Dikarya</taxon>
        <taxon>Ascomycota</taxon>
        <taxon>Pezizomycotina</taxon>
        <taxon>Dothideomycetes</taxon>
        <taxon>Pleosporomycetidae</taxon>
        <taxon>Pleosporales</taxon>
        <taxon>Pleosporineae</taxon>
        <taxon>Pleosporaceae</taxon>
        <taxon>Pyrenophora</taxon>
    </lineage>
</organism>
<reference evidence="7" key="1">
    <citation type="journal article" date="2022" name="Microb. Genom.">
        <title>A global pangenome for the wheat fungal pathogen Pyrenophora tritici-repentis and prediction of effector protein structural homology.</title>
        <authorList>
            <person name="Moolhuijzen P.M."/>
            <person name="See P.T."/>
            <person name="Shi G."/>
            <person name="Powell H.R."/>
            <person name="Cockram J."/>
            <person name="Jorgensen L.N."/>
            <person name="Benslimane H."/>
            <person name="Strelkov S.E."/>
            <person name="Turner J."/>
            <person name="Liu Z."/>
            <person name="Moffat C.S."/>
        </authorList>
    </citation>
    <scope>NUCLEOTIDE SEQUENCE [LARGE SCALE GENOMIC DNA]</scope>
</reference>
<dbReference type="InterPro" id="IPR021858">
    <property type="entry name" value="Fun_TF"/>
</dbReference>